<protein>
    <submittedName>
        <fullName evidence="5">Retrovirus-related Pol polyprotein from transposon TNT 1-94</fullName>
    </submittedName>
</protein>
<comment type="caution">
    <text evidence="5">The sequence shown here is derived from an EMBL/GenBank/DDBJ whole genome shotgun (WGS) entry which is preliminary data.</text>
</comment>
<keyword evidence="3" id="KW-1133">Transmembrane helix</keyword>
<proteinExistence type="predicted"/>
<dbReference type="EMBL" id="JACGWM010000015">
    <property type="protein sequence ID" value="KAL0324056.1"/>
    <property type="molecule type" value="Genomic_DNA"/>
</dbReference>
<keyword evidence="3" id="KW-0812">Transmembrane</keyword>
<keyword evidence="3" id="KW-0472">Membrane</keyword>
<dbReference type="InterPro" id="IPR054722">
    <property type="entry name" value="PolX-like_BBD"/>
</dbReference>
<accession>A0AAW2M1Y9</accession>
<dbReference type="PROSITE" id="PS50994">
    <property type="entry name" value="INTEGRASE"/>
    <property type="match status" value="1"/>
</dbReference>
<organism evidence="5">
    <name type="scientific">Sesamum calycinum</name>
    <dbReference type="NCBI Taxonomy" id="2727403"/>
    <lineage>
        <taxon>Eukaryota</taxon>
        <taxon>Viridiplantae</taxon>
        <taxon>Streptophyta</taxon>
        <taxon>Embryophyta</taxon>
        <taxon>Tracheophyta</taxon>
        <taxon>Spermatophyta</taxon>
        <taxon>Magnoliopsida</taxon>
        <taxon>eudicotyledons</taxon>
        <taxon>Gunneridae</taxon>
        <taxon>Pentapetalae</taxon>
        <taxon>asterids</taxon>
        <taxon>lamiids</taxon>
        <taxon>Lamiales</taxon>
        <taxon>Pedaliaceae</taxon>
        <taxon>Sesamum</taxon>
    </lineage>
</organism>
<dbReference type="PANTHER" id="PTHR42648">
    <property type="entry name" value="TRANSPOSASE, PUTATIVE-RELATED"/>
    <property type="match status" value="1"/>
</dbReference>
<evidence type="ECO:0000256" key="1">
    <source>
        <dbReference type="ARBA" id="ARBA00022670"/>
    </source>
</evidence>
<dbReference type="Pfam" id="PF22936">
    <property type="entry name" value="Pol_BBD"/>
    <property type="match status" value="1"/>
</dbReference>
<dbReference type="Pfam" id="PF13976">
    <property type="entry name" value="gag_pre-integrs"/>
    <property type="match status" value="1"/>
</dbReference>
<feature type="region of interest" description="Disordered" evidence="2">
    <location>
        <begin position="1"/>
        <end position="23"/>
    </location>
</feature>
<dbReference type="InterPro" id="IPR057670">
    <property type="entry name" value="SH3_retrovirus"/>
</dbReference>
<reference evidence="5" key="1">
    <citation type="submission" date="2020-06" db="EMBL/GenBank/DDBJ databases">
        <authorList>
            <person name="Li T."/>
            <person name="Hu X."/>
            <person name="Zhang T."/>
            <person name="Song X."/>
            <person name="Zhang H."/>
            <person name="Dai N."/>
            <person name="Sheng W."/>
            <person name="Hou X."/>
            <person name="Wei L."/>
        </authorList>
    </citation>
    <scope>NUCLEOTIDE SEQUENCE</scope>
    <source>
        <strain evidence="5">KEN8</strain>
        <tissue evidence="5">Leaf</tissue>
    </source>
</reference>
<feature type="domain" description="Integrase catalytic" evidence="4">
    <location>
        <begin position="363"/>
        <end position="540"/>
    </location>
</feature>
<dbReference type="GO" id="GO:0008233">
    <property type="term" value="F:peptidase activity"/>
    <property type="evidence" value="ECO:0007669"/>
    <property type="project" value="UniProtKB-KW"/>
</dbReference>
<dbReference type="InterPro" id="IPR001584">
    <property type="entry name" value="Integrase_cat-core"/>
</dbReference>
<keyword evidence="1" id="KW-0378">Hydrolase</keyword>
<dbReference type="PANTHER" id="PTHR42648:SF28">
    <property type="entry name" value="TRANSPOSON-ENCODED PROTEIN WITH RIBONUCLEASE H-LIKE AND RETROVIRUS ZINC FINGER-LIKE DOMAINS"/>
    <property type="match status" value="1"/>
</dbReference>
<dbReference type="GO" id="GO:0006508">
    <property type="term" value="P:proteolysis"/>
    <property type="evidence" value="ECO:0007669"/>
    <property type="project" value="UniProtKB-KW"/>
</dbReference>
<dbReference type="Pfam" id="PF25597">
    <property type="entry name" value="SH3_retrovirus"/>
    <property type="match status" value="1"/>
</dbReference>
<dbReference type="Pfam" id="PF14223">
    <property type="entry name" value="Retrotran_gag_2"/>
    <property type="match status" value="1"/>
</dbReference>
<dbReference type="InterPro" id="IPR012337">
    <property type="entry name" value="RNaseH-like_sf"/>
</dbReference>
<keyword evidence="1" id="KW-0645">Protease</keyword>
<dbReference type="InterPro" id="IPR025724">
    <property type="entry name" value="GAG-pre-integrase_dom"/>
</dbReference>
<dbReference type="Gene3D" id="3.30.420.10">
    <property type="entry name" value="Ribonuclease H-like superfamily/Ribonuclease H"/>
    <property type="match status" value="1"/>
</dbReference>
<evidence type="ECO:0000259" key="4">
    <source>
        <dbReference type="PROSITE" id="PS50994"/>
    </source>
</evidence>
<sequence length="649" mass="72553">MLGGRGGSKEPRAPEVADDGSEDFMSDQCGGGATSGCVGCVVGGREKFFSSGQGSLSGLSEDFLVSSFRLIFRVFLFGSVIPIILIICIVIKMKGILIQQKVFKSIDGKYAENVSDDKKRDNDEYAYSSIILNLSDSVIRKVGKQNSAKELWDRLEELFTETSLPSKLFLLEKFFRYKLDMSKNIDENIDEFTKLVQDIKLTGDKNIDDYTPIVLLMGKLHLPPLSDVKAAIKYGRDNVCLDTVINGLKSKEMDIKTNKTSQPNNEVNMFGSVSMANQKRCDIQGLGDVCLTFSDGYKLTLRNVRYVPDLNHNLISCAALEEEGLEGRWGKGIMKIMKGSLTVFKADKRRNLYVCTVDYDILTASMTDFDKTSLWHKRLGHISQKGLELLQKEGVLIDKIEKLKFCDECVMGKQHKVQFPASQNPNPVSSSCILDYVHADVWGPSNISTHGEFCNQSFSNLCDECGIKRHKTNPYTPQQNGVAERMNRTLLEKVRCMLVSSGLPKSLWGEALVTAAYLINRSPSVPLNGKIPESVWTGHAVDISSLRVFGCSAFVHQSVDKLAPRSQKCVFIGYPDGIKGYRLWLRSQPDFKVLISKDVIFNENEIPCLDNSQDKNNDNLDITFNKVEDNQQGEENEEELGTGFPENQF</sequence>
<name>A0AAW2M1Y9_9LAMI</name>
<dbReference type="InterPro" id="IPR036397">
    <property type="entry name" value="RNaseH_sf"/>
</dbReference>
<evidence type="ECO:0000256" key="2">
    <source>
        <dbReference type="SAM" id="MobiDB-lite"/>
    </source>
</evidence>
<dbReference type="SUPFAM" id="SSF53098">
    <property type="entry name" value="Ribonuclease H-like"/>
    <property type="match status" value="1"/>
</dbReference>
<dbReference type="InterPro" id="IPR039537">
    <property type="entry name" value="Retrotran_Ty1/copia-like"/>
</dbReference>
<reference evidence="5" key="2">
    <citation type="journal article" date="2024" name="Plant">
        <title>Genomic evolution and insights into agronomic trait innovations of Sesamum species.</title>
        <authorList>
            <person name="Miao H."/>
            <person name="Wang L."/>
            <person name="Qu L."/>
            <person name="Liu H."/>
            <person name="Sun Y."/>
            <person name="Le M."/>
            <person name="Wang Q."/>
            <person name="Wei S."/>
            <person name="Zheng Y."/>
            <person name="Lin W."/>
            <person name="Duan Y."/>
            <person name="Cao H."/>
            <person name="Xiong S."/>
            <person name="Wang X."/>
            <person name="Wei L."/>
            <person name="Li C."/>
            <person name="Ma Q."/>
            <person name="Ju M."/>
            <person name="Zhao R."/>
            <person name="Li G."/>
            <person name="Mu C."/>
            <person name="Tian Q."/>
            <person name="Mei H."/>
            <person name="Zhang T."/>
            <person name="Gao T."/>
            <person name="Zhang H."/>
        </authorList>
    </citation>
    <scope>NUCLEOTIDE SEQUENCE</scope>
    <source>
        <strain evidence="5">KEN8</strain>
    </source>
</reference>
<feature type="compositionally biased region" description="Acidic residues" evidence="2">
    <location>
        <begin position="631"/>
        <end position="640"/>
    </location>
</feature>
<gene>
    <name evidence="5" type="ORF">Scaly_2372700</name>
</gene>
<dbReference type="AlphaFoldDB" id="A0AAW2M1Y9"/>
<evidence type="ECO:0000313" key="5">
    <source>
        <dbReference type="EMBL" id="KAL0324056.1"/>
    </source>
</evidence>
<feature type="transmembrane region" description="Helical" evidence="3">
    <location>
        <begin position="70"/>
        <end position="91"/>
    </location>
</feature>
<feature type="region of interest" description="Disordered" evidence="2">
    <location>
        <begin position="627"/>
        <end position="649"/>
    </location>
</feature>
<dbReference type="GO" id="GO:0015074">
    <property type="term" value="P:DNA integration"/>
    <property type="evidence" value="ECO:0007669"/>
    <property type="project" value="InterPro"/>
</dbReference>
<dbReference type="GO" id="GO:0003676">
    <property type="term" value="F:nucleic acid binding"/>
    <property type="evidence" value="ECO:0007669"/>
    <property type="project" value="InterPro"/>
</dbReference>
<evidence type="ECO:0000256" key="3">
    <source>
        <dbReference type="SAM" id="Phobius"/>
    </source>
</evidence>